<feature type="region of interest" description="Disordered" evidence="2">
    <location>
        <begin position="527"/>
        <end position="597"/>
    </location>
</feature>
<reference evidence="3 4" key="1">
    <citation type="journal article" date="2013" name="PLoS ONE">
        <title>Predicting the Proteins of Angomonas deanei, Strigomonas culicis and Their Respective Endosymbionts Reveals New Aspects of the Trypanosomatidae Family.</title>
        <authorList>
            <person name="Motta M.C."/>
            <person name="Martins A.C."/>
            <person name="de Souza S.S."/>
            <person name="Catta-Preta C.M."/>
            <person name="Silva R."/>
            <person name="Klein C.C."/>
            <person name="de Almeida L.G."/>
            <person name="de Lima Cunha O."/>
            <person name="Ciapina L.P."/>
            <person name="Brocchi M."/>
            <person name="Colabardini A.C."/>
            <person name="de Araujo Lima B."/>
            <person name="Machado C.R."/>
            <person name="de Almeida Soares C.M."/>
            <person name="Probst C.M."/>
            <person name="de Menezes C.B."/>
            <person name="Thompson C.E."/>
            <person name="Bartholomeu D.C."/>
            <person name="Gradia D.F."/>
            <person name="Pavoni D.P."/>
            <person name="Grisard E.C."/>
            <person name="Fantinatti-Garboggini F."/>
            <person name="Marchini F.K."/>
            <person name="Rodrigues-Luiz G.F."/>
            <person name="Wagner G."/>
            <person name="Goldman G.H."/>
            <person name="Fietto J.L."/>
            <person name="Elias M.C."/>
            <person name="Goldman M.H."/>
            <person name="Sagot M.F."/>
            <person name="Pereira M."/>
            <person name="Stoco P.H."/>
            <person name="de Mendonca-Neto R.P."/>
            <person name="Teixeira S.M."/>
            <person name="Maciel T.E."/>
            <person name="de Oliveira Mendes T.A."/>
            <person name="Urmenyi T.P."/>
            <person name="de Souza W."/>
            <person name="Schenkman S."/>
            <person name="de Vasconcelos A.T."/>
        </authorList>
    </citation>
    <scope>NUCLEOTIDE SEQUENCE [LARGE SCALE GENOMIC DNA]</scope>
</reference>
<accession>S9V5S6</accession>
<evidence type="ECO:0000256" key="1">
    <source>
        <dbReference type="SAM" id="Coils"/>
    </source>
</evidence>
<organism evidence="3 4">
    <name type="scientific">Strigomonas culicis</name>
    <dbReference type="NCBI Taxonomy" id="28005"/>
    <lineage>
        <taxon>Eukaryota</taxon>
        <taxon>Discoba</taxon>
        <taxon>Euglenozoa</taxon>
        <taxon>Kinetoplastea</taxon>
        <taxon>Metakinetoplastina</taxon>
        <taxon>Trypanosomatida</taxon>
        <taxon>Trypanosomatidae</taxon>
        <taxon>Strigomonadinae</taxon>
        <taxon>Strigomonas</taxon>
    </lineage>
</organism>
<evidence type="ECO:0000256" key="2">
    <source>
        <dbReference type="SAM" id="MobiDB-lite"/>
    </source>
</evidence>
<name>S9V5S6_9TRYP</name>
<comment type="caution">
    <text evidence="3">The sequence shown here is derived from an EMBL/GenBank/DDBJ whole genome shotgun (WGS) entry which is preliminary data.</text>
</comment>
<keyword evidence="1" id="KW-0175">Coiled coil</keyword>
<gene>
    <name evidence="3" type="ORF">STCU_08256</name>
</gene>
<feature type="compositionally biased region" description="Polar residues" evidence="2">
    <location>
        <begin position="587"/>
        <end position="597"/>
    </location>
</feature>
<dbReference type="Proteomes" id="UP000015354">
    <property type="component" value="Unassembled WGS sequence"/>
</dbReference>
<evidence type="ECO:0000313" key="3">
    <source>
        <dbReference type="EMBL" id="EPY22296.1"/>
    </source>
</evidence>
<feature type="coiled-coil region" evidence="1">
    <location>
        <begin position="44"/>
        <end position="155"/>
    </location>
</feature>
<feature type="coiled-coil region" evidence="1">
    <location>
        <begin position="185"/>
        <end position="482"/>
    </location>
</feature>
<proteinExistence type="predicted"/>
<keyword evidence="4" id="KW-1185">Reference proteome</keyword>
<dbReference type="EMBL" id="ATMH01008256">
    <property type="protein sequence ID" value="EPY22296.1"/>
    <property type="molecule type" value="Genomic_DNA"/>
</dbReference>
<dbReference type="OrthoDB" id="273438at2759"/>
<feature type="compositionally biased region" description="Polar residues" evidence="2">
    <location>
        <begin position="540"/>
        <end position="549"/>
    </location>
</feature>
<dbReference type="AlphaFoldDB" id="S9V5S6"/>
<evidence type="ECO:0000313" key="4">
    <source>
        <dbReference type="Proteomes" id="UP000015354"/>
    </source>
</evidence>
<sequence length="597" mass="66233">MRALMAENKELWQRLSQLQGEHDLVCSELALQRCHGGTVPRDTHEHVAQQLRATTERLEQAQQVAGALTALTREHEASMQALLQQGDEAAEELDELRRRLEAERAAGAAKTAALQEADAALGDATRQVEDLQAALQAERRRADDAIADIRQTNDTIAAEYDQRVRRLQADVAVSGERCGVAMQQLAESREAVERLQQALADSEERYDTYQQRSAAELAEQQQQHLAELERVRALLEAEVGGLRAALEEARAESRSAVRGRDEAAAKVQTLEAARRALESHLEQQREDGERQRQHLAEVVGQLRAASAELEEARAAQGEGGSYAKELQAAVERLARERDEGAARLAEEQQRSQQRCDQLQRDWKGAERGRAALLEEVQVLRARCAAAEAARQSAAHQQQDRDQLMQANLQLHERYQQVQEEARRLAEQLRALQSHQDAGSRLQQQLTELQARLRELPQLRQAADDARREMLKAREETELVRQERDKMAARLDVYLQDSKSAAAKDDEFGRIVRDASEAVKRLSGQVCTAKSRGRGGDHHVFSNTRATPTRGTGYAATNGGGGSSAPRVDAAAGPGVEVSERRDGGSAGQQTPQRPWRS</sequence>
<protein>
    <submittedName>
        <fullName evidence="3">Uncharacterized protein</fullName>
    </submittedName>
</protein>